<accession>A0ABT2EE53</accession>
<dbReference type="Proteomes" id="UP001165542">
    <property type="component" value="Unassembled WGS sequence"/>
</dbReference>
<reference evidence="1" key="1">
    <citation type="submission" date="2021-11" db="EMBL/GenBank/DDBJ databases">
        <title>Halomonas sp., isolated from a coastal aquaculture zone in Dongshan Bay.</title>
        <authorList>
            <person name="Lin W."/>
        </authorList>
    </citation>
    <scope>NUCLEOTIDE SEQUENCE</scope>
    <source>
        <strain evidence="1">Yzlin-01</strain>
    </source>
</reference>
<gene>
    <name evidence="1" type="ORF">LLY24_11175</name>
</gene>
<dbReference type="InterPro" id="IPR021431">
    <property type="entry name" value="DUF3080"/>
</dbReference>
<dbReference type="Pfam" id="PF11279">
    <property type="entry name" value="DUF3080"/>
    <property type="match status" value="1"/>
</dbReference>
<evidence type="ECO:0000313" key="2">
    <source>
        <dbReference type="Proteomes" id="UP001165542"/>
    </source>
</evidence>
<keyword evidence="2" id="KW-1185">Reference proteome</keyword>
<proteinExistence type="predicted"/>
<protein>
    <submittedName>
        <fullName evidence="1">DUF3080 domain-containing protein</fullName>
    </submittedName>
</protein>
<dbReference type="EMBL" id="JAJISC010000005">
    <property type="protein sequence ID" value="MCS2609872.1"/>
    <property type="molecule type" value="Genomic_DNA"/>
</dbReference>
<organism evidence="1 2">
    <name type="scientific">Halomonas dongshanensis</name>
    <dbReference type="NCBI Taxonomy" id="2890835"/>
    <lineage>
        <taxon>Bacteria</taxon>
        <taxon>Pseudomonadati</taxon>
        <taxon>Pseudomonadota</taxon>
        <taxon>Gammaproteobacteria</taxon>
        <taxon>Oceanospirillales</taxon>
        <taxon>Halomonadaceae</taxon>
        <taxon>Halomonas</taxon>
    </lineage>
</organism>
<evidence type="ECO:0000313" key="1">
    <source>
        <dbReference type="EMBL" id="MCS2609872.1"/>
    </source>
</evidence>
<sequence>MAALVTFAGCGNDDAERPWQRYHAELERALGKGAITSSTPPNIGAYPERQARRFTIEETRGTLLGVYALRECQITSLVAARNNQLGRVAPPSQQWLYERELWLRLDVCQRSEVPTSLSEESQARLAELTHIKTEQLPYVGWNTLVDSSEWRSSFARASHAQPPDAFAEIEAPLAALDYLEQMLRRQFDPRWEQDSSTLEHHLQVLQRRPLTAEVLRTLLLAQQRLNEATTYLDANYDDNAACLPSWQTAWLDTLQADAERWLRAVEGALSASPVTPPAAMRDYQRRWLALDEEEAPWAQFLAARQQHEQARARFQPCDED</sequence>
<comment type="caution">
    <text evidence="1">The sequence shown here is derived from an EMBL/GenBank/DDBJ whole genome shotgun (WGS) entry which is preliminary data.</text>
</comment>
<name>A0ABT2EE53_9GAMM</name>
<dbReference type="RefSeq" id="WP_259036381.1">
    <property type="nucleotide sequence ID" value="NZ_JAJISC010000005.1"/>
</dbReference>